<name>A0ABT3PUC6_9BACT</name>
<reference evidence="3 4" key="1">
    <citation type="submission" date="2021-11" db="EMBL/GenBank/DDBJ databases">
        <title>Aliifidinibius sp. nov., a new bacterium isolated from saline soil.</title>
        <authorList>
            <person name="Galisteo C."/>
            <person name="De La Haba R."/>
            <person name="Sanchez-Porro C."/>
            <person name="Ventosa A."/>
        </authorList>
    </citation>
    <scope>NUCLEOTIDE SEQUENCE [LARGE SCALE GENOMIC DNA]</scope>
    <source>
        <strain evidence="3 4">KACC 190600</strain>
    </source>
</reference>
<evidence type="ECO:0000259" key="2">
    <source>
        <dbReference type="Pfam" id="PF09851"/>
    </source>
</evidence>
<evidence type="ECO:0000313" key="4">
    <source>
        <dbReference type="Proteomes" id="UP001207337"/>
    </source>
</evidence>
<organism evidence="3 4">
    <name type="scientific">Fodinibius salicampi</name>
    <dbReference type="NCBI Taxonomy" id="1920655"/>
    <lineage>
        <taxon>Bacteria</taxon>
        <taxon>Pseudomonadati</taxon>
        <taxon>Balneolota</taxon>
        <taxon>Balneolia</taxon>
        <taxon>Balneolales</taxon>
        <taxon>Balneolaceae</taxon>
        <taxon>Fodinibius</taxon>
    </lineage>
</organism>
<dbReference type="Proteomes" id="UP001207337">
    <property type="component" value="Unassembled WGS sequence"/>
</dbReference>
<keyword evidence="1" id="KW-0472">Membrane</keyword>
<evidence type="ECO:0000313" key="3">
    <source>
        <dbReference type="EMBL" id="MCW9711453.1"/>
    </source>
</evidence>
<feature type="domain" description="SHOCT" evidence="2">
    <location>
        <begin position="46"/>
        <end position="71"/>
    </location>
</feature>
<gene>
    <name evidence="3" type="ORF">LQ318_00930</name>
</gene>
<dbReference type="EMBL" id="JAJNDC010000001">
    <property type="protein sequence ID" value="MCW9711453.1"/>
    <property type="molecule type" value="Genomic_DNA"/>
</dbReference>
<dbReference type="InterPro" id="IPR018649">
    <property type="entry name" value="SHOCT"/>
</dbReference>
<protein>
    <submittedName>
        <fullName evidence="3">SHOCT domain-containing protein</fullName>
    </submittedName>
</protein>
<keyword evidence="1" id="KW-0812">Transmembrane</keyword>
<evidence type="ECO:0000256" key="1">
    <source>
        <dbReference type="SAM" id="Phobius"/>
    </source>
</evidence>
<dbReference type="Pfam" id="PF09851">
    <property type="entry name" value="SHOCT"/>
    <property type="match status" value="1"/>
</dbReference>
<proteinExistence type="predicted"/>
<keyword evidence="4" id="KW-1185">Reference proteome</keyword>
<accession>A0ABT3PUC6</accession>
<comment type="caution">
    <text evidence="3">The sequence shown here is derived from an EMBL/GenBank/DDBJ whole genome shotgun (WGS) entry which is preliminary data.</text>
</comment>
<feature type="transmembrane region" description="Helical" evidence="1">
    <location>
        <begin position="14"/>
        <end position="32"/>
    </location>
</feature>
<sequence>MHDFNFFGGGWMMFFWWFLIIVLVIFAIRAVINSGQSNQSQHKETPMDILKRRYTNGEIDKEEFQRRKQELQK</sequence>
<dbReference type="RefSeq" id="WP_265786678.1">
    <property type="nucleotide sequence ID" value="NZ_BAABRS010000001.1"/>
</dbReference>
<keyword evidence="1" id="KW-1133">Transmembrane helix</keyword>